<protein>
    <submittedName>
        <fullName evidence="2">Uncharacterized protein</fullName>
    </submittedName>
</protein>
<reference evidence="2 3" key="1">
    <citation type="journal article" date="2015" name="Genome Biol. Evol.">
        <title>Comparative Genomics of a Bacterivorous Green Alga Reveals Evolutionary Causalities and Consequences of Phago-Mixotrophic Mode of Nutrition.</title>
        <authorList>
            <person name="Burns J.A."/>
            <person name="Paasch A."/>
            <person name="Narechania A."/>
            <person name="Kim E."/>
        </authorList>
    </citation>
    <scope>NUCLEOTIDE SEQUENCE [LARGE SCALE GENOMIC DNA]</scope>
    <source>
        <strain evidence="2 3">PLY_AMNH</strain>
    </source>
</reference>
<evidence type="ECO:0000256" key="1">
    <source>
        <dbReference type="SAM" id="MobiDB-lite"/>
    </source>
</evidence>
<organism evidence="2 3">
    <name type="scientific">Cymbomonas tetramitiformis</name>
    <dbReference type="NCBI Taxonomy" id="36881"/>
    <lineage>
        <taxon>Eukaryota</taxon>
        <taxon>Viridiplantae</taxon>
        <taxon>Chlorophyta</taxon>
        <taxon>Pyramimonadophyceae</taxon>
        <taxon>Pyramimonadales</taxon>
        <taxon>Pyramimonadaceae</taxon>
        <taxon>Cymbomonas</taxon>
    </lineage>
</organism>
<dbReference type="Proteomes" id="UP001190700">
    <property type="component" value="Unassembled WGS sequence"/>
</dbReference>
<feature type="region of interest" description="Disordered" evidence="1">
    <location>
        <begin position="155"/>
        <end position="177"/>
    </location>
</feature>
<gene>
    <name evidence="2" type="ORF">CYMTET_31323</name>
</gene>
<proteinExistence type="predicted"/>
<dbReference type="AlphaFoldDB" id="A0AAE0FHE0"/>
<name>A0AAE0FHE0_9CHLO</name>
<feature type="compositionally biased region" description="Basic and acidic residues" evidence="1">
    <location>
        <begin position="156"/>
        <end position="177"/>
    </location>
</feature>
<comment type="caution">
    <text evidence="2">The sequence shown here is derived from an EMBL/GenBank/DDBJ whole genome shotgun (WGS) entry which is preliminary data.</text>
</comment>
<evidence type="ECO:0000313" key="2">
    <source>
        <dbReference type="EMBL" id="KAK3259692.1"/>
    </source>
</evidence>
<keyword evidence="3" id="KW-1185">Reference proteome</keyword>
<accession>A0AAE0FHE0</accession>
<sequence length="207" mass="23367">MGSGTKIRGVLNCTARQLCLGERLDGVTGLEQTAQQILEKLEENRTAHRHSYQERKSENANLIALRHKLGVDRLGPRGMKFVDPDRRIYEHAVDLFWKRFVGMYMSLGIRVHCELPLNSTLSPTTHVTTVPTTTPSVTFETVPPTLAPTAKYITNSKREHGKPDVAHWSEHASESDEAWMKRNNLNEDQAAQMPGIRLHHHGPDVMT</sequence>
<dbReference type="EMBL" id="LGRX02018542">
    <property type="protein sequence ID" value="KAK3259692.1"/>
    <property type="molecule type" value="Genomic_DNA"/>
</dbReference>
<evidence type="ECO:0000313" key="3">
    <source>
        <dbReference type="Proteomes" id="UP001190700"/>
    </source>
</evidence>